<evidence type="ECO:0000313" key="2">
    <source>
        <dbReference type="Proteomes" id="UP001219630"/>
    </source>
</evidence>
<dbReference type="InterPro" id="IPR038191">
    <property type="entry name" value="YciN_sf"/>
</dbReference>
<dbReference type="Proteomes" id="UP001219630">
    <property type="component" value="Chromosome"/>
</dbReference>
<protein>
    <submittedName>
        <fullName evidence="1">YciN family protein</fullName>
    </submittedName>
</protein>
<organism evidence="1 2">
    <name type="scientific">Dickeya lacustris</name>
    <dbReference type="NCBI Taxonomy" id="2259638"/>
    <lineage>
        <taxon>Bacteria</taxon>
        <taxon>Pseudomonadati</taxon>
        <taxon>Pseudomonadota</taxon>
        <taxon>Gammaproteobacteria</taxon>
        <taxon>Enterobacterales</taxon>
        <taxon>Pectobacteriaceae</taxon>
        <taxon>Dickeya</taxon>
    </lineage>
</organism>
<dbReference type="EMBL" id="CP114280">
    <property type="protein sequence ID" value="WFN56115.1"/>
    <property type="molecule type" value="Genomic_DNA"/>
</dbReference>
<reference evidence="1 2" key="1">
    <citation type="submission" date="2022-12" db="EMBL/GenBank/DDBJ databases">
        <title>Complete genome sequencing of Dickeya lacustris type strain LMG30899.</title>
        <authorList>
            <person name="Dobhal S."/>
            <person name="Arizala D."/>
            <person name="Arif M."/>
        </authorList>
    </citation>
    <scope>NUCLEOTIDE SEQUENCE [LARGE SCALE GENOMIC DNA]</scope>
    <source>
        <strain evidence="1 2">LMG30899</strain>
    </source>
</reference>
<dbReference type="NCBIfam" id="NF008265">
    <property type="entry name" value="PRK11037.1"/>
    <property type="match status" value="1"/>
</dbReference>
<proteinExistence type="predicted"/>
<dbReference type="RefSeq" id="WP_125259556.1">
    <property type="nucleotide sequence ID" value="NZ_CP114280.1"/>
</dbReference>
<dbReference type="Gene3D" id="3.30.300.360">
    <property type="entry name" value="Protein of unknown function (DUF2498)"/>
    <property type="match status" value="1"/>
</dbReference>
<sequence>MSDPTHSQHDAAYAHTEKKPITRHTLLQEANALIKGHEDYLAGMMADDVVQKNGVLVFRGEYFLDKDGLPTAKTTAVFNMFKHLAHVLSEKYHLID</sequence>
<evidence type="ECO:0000313" key="1">
    <source>
        <dbReference type="EMBL" id="WFN56115.1"/>
    </source>
</evidence>
<name>A0ABY8G870_9GAMM</name>
<dbReference type="Pfam" id="PF10692">
    <property type="entry name" value="DUF2498"/>
    <property type="match status" value="1"/>
</dbReference>
<keyword evidence="2" id="KW-1185">Reference proteome</keyword>
<dbReference type="InterPro" id="IPR019633">
    <property type="entry name" value="DUF2498"/>
</dbReference>
<gene>
    <name evidence="1" type="ORF">O1Q98_01955</name>
</gene>
<accession>A0ABY8G870</accession>